<reference evidence="2" key="1">
    <citation type="submission" date="2018-12" db="EMBL/GenBank/DDBJ databases">
        <title>Complete genome sequence of an uncultured bacterium of the candidate phylum Bipolaricaulota.</title>
        <authorList>
            <person name="Kadnikov V.V."/>
            <person name="Mardanov A.V."/>
            <person name="Beletsky A.V."/>
            <person name="Frank Y.A."/>
            <person name="Karnachuk O.V."/>
            <person name="Ravin N.V."/>
        </authorList>
    </citation>
    <scope>NUCLEOTIDE SEQUENCE [LARGE SCALE GENOMIC DNA]</scope>
</reference>
<gene>
    <name evidence="1" type="ORF">BIP78_0973</name>
</gene>
<accession>A0A410FUH0</accession>
<dbReference type="EMBL" id="CP034928">
    <property type="protein sequence ID" value="QAA76739.1"/>
    <property type="molecule type" value="Genomic_DNA"/>
</dbReference>
<dbReference type="AlphaFoldDB" id="A0A410FUH0"/>
<organism evidence="1 2">
    <name type="scientific">Bipolaricaulis sibiricus</name>
    <dbReference type="NCBI Taxonomy" id="2501609"/>
    <lineage>
        <taxon>Bacteria</taxon>
        <taxon>Candidatus Bipolaricaulota</taxon>
        <taxon>Candidatus Bipolaricaulia</taxon>
        <taxon>Candidatus Bipolaricaulales</taxon>
        <taxon>Candidatus Bipolaricaulaceae</taxon>
        <taxon>Candidatus Bipolaricaulis</taxon>
    </lineage>
</organism>
<protein>
    <submittedName>
        <fullName evidence="1">Uncharacterized protein</fullName>
    </submittedName>
</protein>
<name>A0A410FUH0_BIPS1</name>
<proteinExistence type="predicted"/>
<evidence type="ECO:0000313" key="1">
    <source>
        <dbReference type="EMBL" id="QAA76739.1"/>
    </source>
</evidence>
<sequence>MNPFNLFIILAIVGAIVAVGAVVVSECRDAQLVTLSATVTDKATVVREKAVTTTVPSSGCSTCPGSSPGGTTTVTTIVKEETFYVTVDIVDGAVIRTERVEVSDVLFQKLKAGDVVEYRFLRGKTSGRQCSRPEILVPAPA</sequence>
<evidence type="ECO:0000313" key="2">
    <source>
        <dbReference type="Proteomes" id="UP000287233"/>
    </source>
</evidence>
<dbReference type="Proteomes" id="UP000287233">
    <property type="component" value="Chromosome"/>
</dbReference>
<dbReference type="KEGG" id="bih:BIP78_0973"/>